<dbReference type="EMBL" id="MPZV01000004">
    <property type="protein sequence ID" value="OOY23125.1"/>
    <property type="molecule type" value="Genomic_DNA"/>
</dbReference>
<reference evidence="1 2" key="1">
    <citation type="submission" date="2016-11" db="EMBL/GenBank/DDBJ databases">
        <title>A multilocus sequence analysis scheme for characterization of bacteria in the genus Thioclava.</title>
        <authorList>
            <person name="Liu Y."/>
            <person name="Shao Z."/>
        </authorList>
    </citation>
    <scope>NUCLEOTIDE SEQUENCE [LARGE SCALE GENOMIC DNA]</scope>
    <source>
        <strain evidence="1 2">TAW-CT134</strain>
    </source>
</reference>
<name>A0ABX3MTW1_9RHOB</name>
<protein>
    <submittedName>
        <fullName evidence="1">Uncharacterized protein</fullName>
    </submittedName>
</protein>
<keyword evidence="2" id="KW-1185">Reference proteome</keyword>
<proteinExistence type="predicted"/>
<gene>
    <name evidence="1" type="ORF">BMI91_16920</name>
</gene>
<evidence type="ECO:0000313" key="1">
    <source>
        <dbReference type="EMBL" id="OOY23125.1"/>
    </source>
</evidence>
<evidence type="ECO:0000313" key="2">
    <source>
        <dbReference type="Proteomes" id="UP000190787"/>
    </source>
</evidence>
<accession>A0ABX3MTW1</accession>
<organism evidence="1 2">
    <name type="scientific">Thioclava sediminum</name>
    <dbReference type="NCBI Taxonomy" id="1915319"/>
    <lineage>
        <taxon>Bacteria</taxon>
        <taxon>Pseudomonadati</taxon>
        <taxon>Pseudomonadota</taxon>
        <taxon>Alphaproteobacteria</taxon>
        <taxon>Rhodobacterales</taxon>
        <taxon>Paracoccaceae</taxon>
        <taxon>Thioclava</taxon>
    </lineage>
</organism>
<comment type="caution">
    <text evidence="1">The sequence shown here is derived from an EMBL/GenBank/DDBJ whole genome shotgun (WGS) entry which is preliminary data.</text>
</comment>
<dbReference type="RefSeq" id="WP_078605976.1">
    <property type="nucleotide sequence ID" value="NZ_MPZV01000004.1"/>
</dbReference>
<dbReference type="Proteomes" id="UP000190787">
    <property type="component" value="Unassembled WGS sequence"/>
</dbReference>
<sequence length="130" mass="14592">MEHHRDEDELRKMLRAFQAGFQAGINVQGTSASFAKRRGRPRGSKYLGDIDRTRVMALNAAMGLLLETGSDEVLEMTDPKLIEHIRKVFPVGVSSEVEMLIHDLICVPTIETVLVSVRKGRARIKCMKKS</sequence>